<reference evidence="2 3" key="1">
    <citation type="submission" date="2019-02" db="EMBL/GenBank/DDBJ databases">
        <authorList>
            <consortium name="Pathogen Informatics"/>
        </authorList>
    </citation>
    <scope>NUCLEOTIDE SEQUENCE [LARGE SCALE GENOMIC DNA]</scope>
    <source>
        <strain evidence="2 3">3012STDY6756503</strain>
    </source>
</reference>
<proteinExistence type="predicted"/>
<accession>A0ABD7V0L2</accession>
<sequence>MLGTWEVSPGREGHRGARTRVTIGIAFGGMVLAACSSTVSGSGSPAPGEVAAYRSELSASAAAAVRAEGVELCRESMSSMVVMVRGYNAFVDRLNATHSYPAVGDLDEKARASLIAGADQIRPKITETAPRDVATPARTFLETTARLENAIRRQQRTELNPVAGQWTRDKQRLLEACAAYTPLPAASSATPRSQAPNRPPGTSAPVPTTAGR</sequence>
<evidence type="ECO:0000313" key="3">
    <source>
        <dbReference type="Proteomes" id="UP000360750"/>
    </source>
</evidence>
<comment type="caution">
    <text evidence="2">The sequence shown here is derived from an EMBL/GenBank/DDBJ whole genome shotgun (WGS) entry which is preliminary data.</text>
</comment>
<organism evidence="2 3">
    <name type="scientific">Gordonia paraffinivorans</name>
    <dbReference type="NCBI Taxonomy" id="175628"/>
    <lineage>
        <taxon>Bacteria</taxon>
        <taxon>Bacillati</taxon>
        <taxon>Actinomycetota</taxon>
        <taxon>Actinomycetes</taxon>
        <taxon>Mycobacteriales</taxon>
        <taxon>Gordoniaceae</taxon>
        <taxon>Gordonia</taxon>
    </lineage>
</organism>
<evidence type="ECO:0008006" key="4">
    <source>
        <dbReference type="Google" id="ProtNLM"/>
    </source>
</evidence>
<dbReference type="Proteomes" id="UP000360750">
    <property type="component" value="Unassembled WGS sequence"/>
</dbReference>
<name>A0ABD7V0L2_9ACTN</name>
<gene>
    <name evidence="2" type="ORF">NCTC8139_01358</name>
</gene>
<dbReference type="EMBL" id="CAACYD010000005">
    <property type="protein sequence ID" value="VFA83031.1"/>
    <property type="molecule type" value="Genomic_DNA"/>
</dbReference>
<dbReference type="AlphaFoldDB" id="A0ABD7V0L2"/>
<feature type="compositionally biased region" description="Polar residues" evidence="1">
    <location>
        <begin position="187"/>
        <end position="196"/>
    </location>
</feature>
<dbReference type="RefSeq" id="WP_131733781.1">
    <property type="nucleotide sequence ID" value="NZ_CAACYD010000005.1"/>
</dbReference>
<protein>
    <recommendedName>
        <fullName evidence="4">Lipoprotein</fullName>
    </recommendedName>
</protein>
<dbReference type="GeneID" id="60749386"/>
<evidence type="ECO:0000256" key="1">
    <source>
        <dbReference type="SAM" id="MobiDB-lite"/>
    </source>
</evidence>
<evidence type="ECO:0000313" key="2">
    <source>
        <dbReference type="EMBL" id="VFA83031.1"/>
    </source>
</evidence>
<feature type="region of interest" description="Disordered" evidence="1">
    <location>
        <begin position="182"/>
        <end position="212"/>
    </location>
</feature>